<comment type="catalytic activity">
    <reaction evidence="2">
        <text>L-glutamine + H2O = L-glutamate + NH4(+)</text>
        <dbReference type="Rhea" id="RHEA:15889"/>
        <dbReference type="ChEBI" id="CHEBI:15377"/>
        <dbReference type="ChEBI" id="CHEBI:28938"/>
        <dbReference type="ChEBI" id="CHEBI:29985"/>
        <dbReference type="ChEBI" id="CHEBI:58359"/>
        <dbReference type="EC" id="3.5.1.2"/>
    </reaction>
</comment>
<dbReference type="GO" id="GO:0071555">
    <property type="term" value="P:cell wall organization"/>
    <property type="evidence" value="ECO:0007669"/>
    <property type="project" value="UniProtKB-KW"/>
</dbReference>
<name>A0A419DAP9_9BACT</name>
<dbReference type="PANTHER" id="PTHR21343">
    <property type="entry name" value="DETHIOBIOTIN SYNTHETASE"/>
    <property type="match status" value="1"/>
</dbReference>
<dbReference type="AlphaFoldDB" id="A0A419DAP9"/>
<keyword evidence="1 2" id="KW-0315">Glutamine amidotransferase</keyword>
<dbReference type="HAMAP" id="MF_02213">
    <property type="entry name" value="Lipid_II_synth_GatD"/>
    <property type="match status" value="1"/>
</dbReference>
<dbReference type="InterPro" id="IPR043702">
    <property type="entry name" value="Lipid_II_synth_GatD"/>
</dbReference>
<comment type="similarity">
    <text evidence="2">Belongs to the CobB/CobQ family. GatD subfamily.</text>
</comment>
<evidence type="ECO:0000313" key="5">
    <source>
        <dbReference type="Proteomes" id="UP000285655"/>
    </source>
</evidence>
<feature type="binding site" evidence="2">
    <location>
        <position position="128"/>
    </location>
    <ligand>
        <name>substrate</name>
    </ligand>
</feature>
<dbReference type="SUPFAM" id="SSF52317">
    <property type="entry name" value="Class I glutamine amidotransferase-like"/>
    <property type="match status" value="1"/>
</dbReference>
<feature type="active site" description="Nucleophile" evidence="2">
    <location>
        <position position="94"/>
    </location>
</feature>
<gene>
    <name evidence="2" type="primary">gatD</name>
    <name evidence="4" type="ORF">C4544_05545</name>
</gene>
<dbReference type="GO" id="GO:0008360">
    <property type="term" value="P:regulation of cell shape"/>
    <property type="evidence" value="ECO:0007669"/>
    <property type="project" value="UniProtKB-KW"/>
</dbReference>
<dbReference type="UniPathway" id="UPA00219"/>
<reference evidence="4 5" key="1">
    <citation type="journal article" date="2017" name="ISME J.">
        <title>Energy and carbon metabolisms in a deep terrestrial subsurface fluid microbial community.</title>
        <authorList>
            <person name="Momper L."/>
            <person name="Jungbluth S.P."/>
            <person name="Lee M.D."/>
            <person name="Amend J.P."/>
        </authorList>
    </citation>
    <scope>NUCLEOTIDE SEQUENCE [LARGE SCALE GENOMIC DNA]</scope>
    <source>
        <strain evidence="4">SURF_29</strain>
    </source>
</reference>
<evidence type="ECO:0000259" key="3">
    <source>
        <dbReference type="Pfam" id="PF07685"/>
    </source>
</evidence>
<dbReference type="PANTHER" id="PTHR21343:SF9">
    <property type="entry name" value="LIPID II ISOGLUTAMINYL SYNTHASE (GLUTAMINE-HYDROLYZING) SUBUNIT GATD"/>
    <property type="match status" value="1"/>
</dbReference>
<keyword evidence="4" id="KW-0808">Transferase</keyword>
<keyword evidence="2" id="KW-0436">Ligase</keyword>
<dbReference type="InterPro" id="IPR033949">
    <property type="entry name" value="CobQ_GATase1"/>
</dbReference>
<dbReference type="Pfam" id="PF07685">
    <property type="entry name" value="GATase_3"/>
    <property type="match status" value="1"/>
</dbReference>
<keyword evidence="2" id="KW-0573">Peptidoglycan synthesis</keyword>
<comment type="function">
    <text evidence="2">The lipid II isoglutaminyl synthase complex catalyzes the formation of alpha-D-isoglutamine in the cell wall lipid II stem peptide. The GatD subunit catalyzes the hydrolysis of glutamine to glutamate and ammonia. The resulting ammonia molecule is channeled to the active site of MurT.</text>
</comment>
<evidence type="ECO:0000256" key="2">
    <source>
        <dbReference type="HAMAP-Rule" id="MF_02213"/>
    </source>
</evidence>
<dbReference type="GO" id="GO:0016740">
    <property type="term" value="F:transferase activity"/>
    <property type="evidence" value="ECO:0007669"/>
    <property type="project" value="UniProtKB-KW"/>
</dbReference>
<dbReference type="GO" id="GO:0009252">
    <property type="term" value="P:peptidoglycan biosynthetic process"/>
    <property type="evidence" value="ECO:0007669"/>
    <property type="project" value="UniProtKB-UniRule"/>
</dbReference>
<protein>
    <recommendedName>
        <fullName evidence="2">Lipid II isoglutaminyl synthase (glutamine-hydrolyzing) subunit GatD</fullName>
        <ecNumber evidence="2">6.3.5.13</ecNumber>
    </recommendedName>
    <alternativeName>
        <fullName evidence="2">Lipid II isoglutaminyl synthase glutaminase subunit</fullName>
        <ecNumber evidence="2">3.5.1.2</ecNumber>
    </alternativeName>
</protein>
<comment type="subunit">
    <text evidence="2">Forms a heterodimer with MurT.</text>
</comment>
<dbReference type="GO" id="GO:0140282">
    <property type="term" value="F:carbon-nitrogen ligase activity on lipid II"/>
    <property type="evidence" value="ECO:0007669"/>
    <property type="project" value="UniProtKB-UniRule"/>
</dbReference>
<dbReference type="GO" id="GO:0009236">
    <property type="term" value="P:cobalamin biosynthetic process"/>
    <property type="evidence" value="ECO:0007669"/>
    <property type="project" value="InterPro"/>
</dbReference>
<dbReference type="EC" id="6.3.5.13" evidence="2"/>
<dbReference type="EC" id="3.5.1.2" evidence="2"/>
<evidence type="ECO:0000313" key="4">
    <source>
        <dbReference type="EMBL" id="RJO60211.1"/>
    </source>
</evidence>
<feature type="active site" evidence="2">
    <location>
        <position position="197"/>
    </location>
</feature>
<dbReference type="InterPro" id="IPR029062">
    <property type="entry name" value="Class_I_gatase-like"/>
</dbReference>
<keyword evidence="2" id="KW-0378">Hydrolase</keyword>
<sequence length="253" mass="27964">MQKLTIFHLYPDAMNLYGDLGNIVTLVRRMHERAISVDVLNIKRGDKADFKYADIIFMGGGQDRGQKAIKDDLLKRGREIKSEVDRGLVALTVCGGFQLFGKYFKTSSGEMLEGISVFDAYTVGSGKRCIGNIVVDVKNESWDSNLNTLVGFENHSGLTYLEGGTKPLGKVMMGYGNTGDKKYEGAVYKNAYGTYLHGPVLPKNPHFADHLILSALKRRYGQLASLKKIDDSIEISAHKAAVERARTAKTVHI</sequence>
<accession>A0A419DAP9</accession>
<feature type="domain" description="CobB/CobQ-like glutamine amidotransferase" evidence="3">
    <location>
        <begin position="5"/>
        <end position="204"/>
    </location>
</feature>
<dbReference type="Proteomes" id="UP000285655">
    <property type="component" value="Unassembled WGS sequence"/>
</dbReference>
<dbReference type="GO" id="GO:0004359">
    <property type="term" value="F:glutaminase activity"/>
    <property type="evidence" value="ECO:0007669"/>
    <property type="project" value="UniProtKB-UniRule"/>
</dbReference>
<proteinExistence type="inferred from homology"/>
<dbReference type="EMBL" id="QZJW01000050">
    <property type="protein sequence ID" value="RJO60211.1"/>
    <property type="molecule type" value="Genomic_DNA"/>
</dbReference>
<dbReference type="PROSITE" id="PS51274">
    <property type="entry name" value="GATASE_COBBQ"/>
    <property type="match status" value="1"/>
</dbReference>
<comment type="pathway">
    <text evidence="2">Cell wall biogenesis; peptidoglycan biosynthesis.</text>
</comment>
<comment type="catalytic activity">
    <reaction evidence="2">
        <text>beta-D-GlcNAc-(1-&gt;4)-Mur2Ac(oyl-L-Ala-gamma-D-Glu-L-Lys-D-Ala-D-Ala)-di-trans,octa-cis-undecaprenyl diphosphate + L-glutamine + ATP + H2O = beta-D-GlcNAc-(1-&gt;4)-Mur2Ac(oyl-L-Ala-D-isoglutaminyl-L-Lys-D-Ala-D-Ala)-di-trans,octa-cis-undecaprenyl diphosphate + L-glutamate + ADP + phosphate + H(+)</text>
        <dbReference type="Rhea" id="RHEA:57928"/>
        <dbReference type="ChEBI" id="CHEBI:15377"/>
        <dbReference type="ChEBI" id="CHEBI:15378"/>
        <dbReference type="ChEBI" id="CHEBI:29985"/>
        <dbReference type="ChEBI" id="CHEBI:30616"/>
        <dbReference type="ChEBI" id="CHEBI:43474"/>
        <dbReference type="ChEBI" id="CHEBI:58359"/>
        <dbReference type="ChEBI" id="CHEBI:60033"/>
        <dbReference type="ChEBI" id="CHEBI:62233"/>
        <dbReference type="ChEBI" id="CHEBI:456216"/>
        <dbReference type="EC" id="6.3.5.13"/>
    </reaction>
</comment>
<keyword evidence="2" id="KW-0961">Cell wall biogenesis/degradation</keyword>
<dbReference type="InterPro" id="IPR011698">
    <property type="entry name" value="GATase_3"/>
</dbReference>
<evidence type="ECO:0000256" key="1">
    <source>
        <dbReference type="ARBA" id="ARBA00022962"/>
    </source>
</evidence>
<keyword evidence="2" id="KW-0133">Cell shape</keyword>
<dbReference type="CDD" id="cd01750">
    <property type="entry name" value="GATase1_CobQ"/>
    <property type="match status" value="1"/>
</dbReference>
<comment type="caution">
    <text evidence="4">The sequence shown here is derived from an EMBL/GenBank/DDBJ whole genome shotgun (WGS) entry which is preliminary data.</text>
</comment>
<organism evidence="4 5">
    <name type="scientific">candidate division WS5 bacterium</name>
    <dbReference type="NCBI Taxonomy" id="2093353"/>
    <lineage>
        <taxon>Bacteria</taxon>
        <taxon>candidate division WS5</taxon>
    </lineage>
</organism>